<reference evidence="1 2" key="1">
    <citation type="submission" date="2017-05" db="EMBL/GenBank/DDBJ databases">
        <title>Whole genome sequencing of Yersinia kristensenii.</title>
        <authorList>
            <person name="Campioni F."/>
        </authorList>
    </citation>
    <scope>NUCLEOTIDE SEQUENCE [LARGE SCALE GENOMIC DNA]</scope>
    <source>
        <strain evidence="1 2">CFSAN060536</strain>
    </source>
</reference>
<accession>A0A208ZMJ8</accession>
<protein>
    <submittedName>
        <fullName evidence="1">Uncharacterized protein</fullName>
    </submittedName>
</protein>
<sequence length="88" mass="10025">MFLSSKNYLRQFRSLVDNSESLSLAVAFWGKGADTLIENAWSGKTLRILYNFDSGRTNPQVIRNLLKLAEIKSRVQILTLDDLHAKLL</sequence>
<gene>
    <name evidence="1" type="ORF">CBW57_21055</name>
</gene>
<evidence type="ECO:0000313" key="1">
    <source>
        <dbReference type="EMBL" id="OVZ81707.1"/>
    </source>
</evidence>
<comment type="caution">
    <text evidence="1">The sequence shown here is derived from an EMBL/GenBank/DDBJ whole genome shotgun (WGS) entry which is preliminary data.</text>
</comment>
<dbReference type="EMBL" id="NHOI01000039">
    <property type="protein sequence ID" value="OVZ81707.1"/>
    <property type="molecule type" value="Genomic_DNA"/>
</dbReference>
<dbReference type="AlphaFoldDB" id="A0A208ZMJ8"/>
<organism evidence="1 2">
    <name type="scientific">Yersinia intermedia</name>
    <dbReference type="NCBI Taxonomy" id="631"/>
    <lineage>
        <taxon>Bacteria</taxon>
        <taxon>Pseudomonadati</taxon>
        <taxon>Pseudomonadota</taxon>
        <taxon>Gammaproteobacteria</taxon>
        <taxon>Enterobacterales</taxon>
        <taxon>Yersiniaceae</taxon>
        <taxon>Yersinia</taxon>
    </lineage>
</organism>
<dbReference type="Proteomes" id="UP000196440">
    <property type="component" value="Unassembled WGS sequence"/>
</dbReference>
<name>A0A208ZMJ8_YERIN</name>
<evidence type="ECO:0000313" key="2">
    <source>
        <dbReference type="Proteomes" id="UP000196440"/>
    </source>
</evidence>
<proteinExistence type="predicted"/>